<evidence type="ECO:0000256" key="6">
    <source>
        <dbReference type="ARBA" id="ARBA00049593"/>
    </source>
</evidence>
<evidence type="ECO:0000259" key="7">
    <source>
        <dbReference type="PROSITE" id="PS50222"/>
    </source>
</evidence>
<dbReference type="SUPFAM" id="SSF47473">
    <property type="entry name" value="EF-hand"/>
    <property type="match status" value="1"/>
</dbReference>
<dbReference type="EMBL" id="CP111022">
    <property type="protein sequence ID" value="WAR19118.1"/>
    <property type="molecule type" value="Genomic_DNA"/>
</dbReference>
<evidence type="ECO:0000256" key="4">
    <source>
        <dbReference type="ARBA" id="ARBA00023175"/>
    </source>
</evidence>
<comment type="function">
    <text evidence="6">In molluscan muscle, calcium regulation is associated with myosin rather than with actin. Muscle myosin contains two types of light chains: the catalytic light chain, essential for ATPase activity, and the regulatory light chain, a calcium-binding protein responsible for Ca(2+) dependent binding and Ca(2+) dependent Mg-ATPase activity.</text>
</comment>
<dbReference type="InterPro" id="IPR011992">
    <property type="entry name" value="EF-hand-dom_pair"/>
</dbReference>
<dbReference type="InterPro" id="IPR050403">
    <property type="entry name" value="Myosin_RLC"/>
</dbReference>
<proteinExistence type="predicted"/>
<evidence type="ECO:0000256" key="2">
    <source>
        <dbReference type="ARBA" id="ARBA00022837"/>
    </source>
</evidence>
<dbReference type="PROSITE" id="PS50222">
    <property type="entry name" value="EF_HAND_2"/>
    <property type="match status" value="2"/>
</dbReference>
<dbReference type="Pfam" id="PF13833">
    <property type="entry name" value="EF-hand_8"/>
    <property type="match status" value="1"/>
</dbReference>
<evidence type="ECO:0000256" key="5">
    <source>
        <dbReference type="ARBA" id="ARBA00023179"/>
    </source>
</evidence>
<keyword evidence="2" id="KW-0106">Calcium</keyword>
<dbReference type="InterPro" id="IPR018247">
    <property type="entry name" value="EF_Hand_1_Ca_BS"/>
</dbReference>
<name>A0ABY7FEG4_MYAAR</name>
<gene>
    <name evidence="8" type="ORF">MAR_000956</name>
</gene>
<reference evidence="8" key="1">
    <citation type="submission" date="2022-11" db="EMBL/GenBank/DDBJ databases">
        <title>Centuries of genome instability and evolution in soft-shell clam transmissible cancer (bioRxiv).</title>
        <authorList>
            <person name="Hart S.F.M."/>
            <person name="Yonemitsu M.A."/>
            <person name="Giersch R.M."/>
            <person name="Beal B.F."/>
            <person name="Arriagada G."/>
            <person name="Davis B.W."/>
            <person name="Ostrander E.A."/>
            <person name="Goff S.P."/>
            <person name="Metzger M.J."/>
        </authorList>
    </citation>
    <scope>NUCLEOTIDE SEQUENCE</scope>
    <source>
        <strain evidence="8">MELC-2E11</strain>
        <tissue evidence="8">Siphon/mantle</tissue>
    </source>
</reference>
<dbReference type="Gene3D" id="1.10.238.10">
    <property type="entry name" value="EF-hand"/>
    <property type="match status" value="1"/>
</dbReference>
<dbReference type="Proteomes" id="UP001164746">
    <property type="component" value="Chromosome 11"/>
</dbReference>
<evidence type="ECO:0000256" key="3">
    <source>
        <dbReference type="ARBA" id="ARBA00023123"/>
    </source>
</evidence>
<protein>
    <submittedName>
        <fullName evidence="8">EFC11-like protein</fullName>
    </submittedName>
</protein>
<feature type="domain" description="EF-hand" evidence="7">
    <location>
        <begin position="130"/>
        <end position="154"/>
    </location>
</feature>
<keyword evidence="4" id="KW-0505">Motor protein</keyword>
<keyword evidence="3" id="KW-0518">Myosin</keyword>
<sequence>MSVRSGFNLTPIGYPVIRREVKKEDAVLISRVFMTNDTDNKGFLSRADLKVAVVELLGYKPTKYEADQMLRDYGDNVSETLRGLREEQFVACMSEKMAGLDEDDEIRHTFMAFDMHCRGFLTLDDVKKVEVDQDGDGRVSFRDFQFLMKYSLDDHI</sequence>
<dbReference type="InterPro" id="IPR002048">
    <property type="entry name" value="EF_hand_dom"/>
</dbReference>
<feature type="domain" description="EF-hand" evidence="7">
    <location>
        <begin position="24"/>
        <end position="59"/>
    </location>
</feature>
<accession>A0ABY7FEG4</accession>
<evidence type="ECO:0000313" key="9">
    <source>
        <dbReference type="Proteomes" id="UP001164746"/>
    </source>
</evidence>
<dbReference type="PANTHER" id="PTHR23049">
    <property type="entry name" value="MYOSIN REGULATORY LIGHT CHAIN 2"/>
    <property type="match status" value="1"/>
</dbReference>
<evidence type="ECO:0000313" key="8">
    <source>
        <dbReference type="EMBL" id="WAR19118.1"/>
    </source>
</evidence>
<evidence type="ECO:0000256" key="1">
    <source>
        <dbReference type="ARBA" id="ARBA00022737"/>
    </source>
</evidence>
<organism evidence="8 9">
    <name type="scientific">Mya arenaria</name>
    <name type="common">Soft-shell clam</name>
    <dbReference type="NCBI Taxonomy" id="6604"/>
    <lineage>
        <taxon>Eukaryota</taxon>
        <taxon>Metazoa</taxon>
        <taxon>Spiralia</taxon>
        <taxon>Lophotrochozoa</taxon>
        <taxon>Mollusca</taxon>
        <taxon>Bivalvia</taxon>
        <taxon>Autobranchia</taxon>
        <taxon>Heteroconchia</taxon>
        <taxon>Euheterodonta</taxon>
        <taxon>Imparidentia</taxon>
        <taxon>Neoheterodontei</taxon>
        <taxon>Myida</taxon>
        <taxon>Myoidea</taxon>
        <taxon>Myidae</taxon>
        <taxon>Mya</taxon>
    </lineage>
</organism>
<dbReference type="PROSITE" id="PS00018">
    <property type="entry name" value="EF_HAND_1"/>
    <property type="match status" value="1"/>
</dbReference>
<keyword evidence="9" id="KW-1185">Reference proteome</keyword>
<keyword evidence="5" id="KW-0514">Muscle protein</keyword>
<keyword evidence="1" id="KW-0677">Repeat</keyword>